<dbReference type="OrthoDB" id="1576948at2759"/>
<feature type="compositionally biased region" description="Basic and acidic residues" evidence="1">
    <location>
        <begin position="199"/>
        <end position="208"/>
    </location>
</feature>
<sequence length="231" mass="26045">MREENGEYVDDFGDTLSLSDLPLNGTSSDREQDYSRENHSSTFDDQDFFEFFSEDFTASSYTNSADNIVFCGKLISYKGGEAEVGKVQGLKTTTSRPKRGKKNRTFLSKSLSFSKCTTPFSVYQEEEEAAISRQEKYSDKYDSLVKKAASPPPTSPMRSRSSWPLLALGMGRFPVVMELSDIKMRQSKQSPRRMFGAENGREMKQRSEKRGKGLWGLLSVLGCRSYQTTAV</sequence>
<gene>
    <name evidence="2" type="ORF">Tsubulata_049257</name>
</gene>
<feature type="compositionally biased region" description="Basic and acidic residues" evidence="1">
    <location>
        <begin position="28"/>
        <end position="39"/>
    </location>
</feature>
<feature type="non-terminal residue" evidence="2">
    <location>
        <position position="231"/>
    </location>
</feature>
<reference evidence="2" key="2">
    <citation type="journal article" date="2023" name="Plants (Basel)">
        <title>Annotation of the Turnera subulata (Passifloraceae) Draft Genome Reveals the S-Locus Evolved after the Divergence of Turneroideae from Passifloroideae in a Stepwise Manner.</title>
        <authorList>
            <person name="Henning P.M."/>
            <person name="Roalson E.H."/>
            <person name="Mir W."/>
            <person name="McCubbin A.G."/>
            <person name="Shore J.S."/>
        </authorList>
    </citation>
    <scope>NUCLEOTIDE SEQUENCE</scope>
    <source>
        <strain evidence="2">F60SS</strain>
    </source>
</reference>
<evidence type="ECO:0000313" key="2">
    <source>
        <dbReference type="EMBL" id="KAJ4842323.1"/>
    </source>
</evidence>
<feature type="region of interest" description="Disordered" evidence="1">
    <location>
        <begin position="186"/>
        <end position="208"/>
    </location>
</feature>
<dbReference type="Proteomes" id="UP001141552">
    <property type="component" value="Unassembled WGS sequence"/>
</dbReference>
<dbReference type="AlphaFoldDB" id="A0A9Q0JHV0"/>
<reference evidence="2" key="1">
    <citation type="submission" date="2022-02" db="EMBL/GenBank/DDBJ databases">
        <authorList>
            <person name="Henning P.M."/>
            <person name="McCubbin A.G."/>
            <person name="Shore J.S."/>
        </authorList>
    </citation>
    <scope>NUCLEOTIDE SEQUENCE</scope>
    <source>
        <strain evidence="2">F60SS</strain>
        <tissue evidence="2">Leaves</tissue>
    </source>
</reference>
<dbReference type="EMBL" id="JAKUCV010002516">
    <property type="protein sequence ID" value="KAJ4842323.1"/>
    <property type="molecule type" value="Genomic_DNA"/>
</dbReference>
<evidence type="ECO:0000313" key="3">
    <source>
        <dbReference type="Proteomes" id="UP001141552"/>
    </source>
</evidence>
<accession>A0A9Q0JHV0</accession>
<dbReference type="PANTHER" id="PTHR34130">
    <property type="entry name" value="OS08G0243800 PROTEIN"/>
    <property type="match status" value="1"/>
</dbReference>
<organism evidence="2 3">
    <name type="scientific">Turnera subulata</name>
    <dbReference type="NCBI Taxonomy" id="218843"/>
    <lineage>
        <taxon>Eukaryota</taxon>
        <taxon>Viridiplantae</taxon>
        <taxon>Streptophyta</taxon>
        <taxon>Embryophyta</taxon>
        <taxon>Tracheophyta</taxon>
        <taxon>Spermatophyta</taxon>
        <taxon>Magnoliopsida</taxon>
        <taxon>eudicotyledons</taxon>
        <taxon>Gunneridae</taxon>
        <taxon>Pentapetalae</taxon>
        <taxon>rosids</taxon>
        <taxon>fabids</taxon>
        <taxon>Malpighiales</taxon>
        <taxon>Passifloraceae</taxon>
        <taxon>Turnera</taxon>
    </lineage>
</organism>
<keyword evidence="3" id="KW-1185">Reference proteome</keyword>
<name>A0A9Q0JHV0_9ROSI</name>
<dbReference type="PANTHER" id="PTHR34130:SF5">
    <property type="entry name" value="OS08G0243800 PROTEIN"/>
    <property type="match status" value="1"/>
</dbReference>
<evidence type="ECO:0000256" key="1">
    <source>
        <dbReference type="SAM" id="MobiDB-lite"/>
    </source>
</evidence>
<feature type="region of interest" description="Disordered" evidence="1">
    <location>
        <begin position="1"/>
        <end position="41"/>
    </location>
</feature>
<protein>
    <submittedName>
        <fullName evidence="2">Uncharacterized protein</fullName>
    </submittedName>
</protein>
<feature type="compositionally biased region" description="Acidic residues" evidence="1">
    <location>
        <begin position="1"/>
        <end position="13"/>
    </location>
</feature>
<proteinExistence type="predicted"/>
<comment type="caution">
    <text evidence="2">The sequence shown here is derived from an EMBL/GenBank/DDBJ whole genome shotgun (WGS) entry which is preliminary data.</text>
</comment>